<keyword evidence="2" id="KW-1185">Reference proteome</keyword>
<accession>A0AAV3ZPH5</accession>
<dbReference type="EMBL" id="BLXT01002683">
    <property type="protein sequence ID" value="GFN96566.1"/>
    <property type="molecule type" value="Genomic_DNA"/>
</dbReference>
<proteinExistence type="predicted"/>
<comment type="caution">
    <text evidence="1">The sequence shown here is derived from an EMBL/GenBank/DDBJ whole genome shotgun (WGS) entry which is preliminary data.</text>
</comment>
<protein>
    <submittedName>
        <fullName evidence="1">Uncharacterized protein</fullName>
    </submittedName>
</protein>
<dbReference type="AlphaFoldDB" id="A0AAV3ZPH5"/>
<evidence type="ECO:0000313" key="2">
    <source>
        <dbReference type="Proteomes" id="UP000735302"/>
    </source>
</evidence>
<reference evidence="1 2" key="1">
    <citation type="journal article" date="2021" name="Elife">
        <title>Chloroplast acquisition without the gene transfer in kleptoplastic sea slugs, Plakobranchus ocellatus.</title>
        <authorList>
            <person name="Maeda T."/>
            <person name="Takahashi S."/>
            <person name="Yoshida T."/>
            <person name="Shimamura S."/>
            <person name="Takaki Y."/>
            <person name="Nagai Y."/>
            <person name="Toyoda A."/>
            <person name="Suzuki Y."/>
            <person name="Arimoto A."/>
            <person name="Ishii H."/>
            <person name="Satoh N."/>
            <person name="Nishiyama T."/>
            <person name="Hasebe M."/>
            <person name="Maruyama T."/>
            <person name="Minagawa J."/>
            <person name="Obokata J."/>
            <person name="Shigenobu S."/>
        </authorList>
    </citation>
    <scope>NUCLEOTIDE SEQUENCE [LARGE SCALE GENOMIC DNA]</scope>
</reference>
<evidence type="ECO:0000313" key="1">
    <source>
        <dbReference type="EMBL" id="GFN96566.1"/>
    </source>
</evidence>
<gene>
    <name evidence="1" type="ORF">PoB_002307200</name>
</gene>
<name>A0AAV3ZPH5_9GAST</name>
<sequence>MVCRGCESAFYDQAKRRPKAMRSSSLFFVLLTCPLHGLMDYPGLSGPVSSQGVSHKLARDKKVPADFKEGSLASVPLKSPKITKL</sequence>
<dbReference type="Proteomes" id="UP000735302">
    <property type="component" value="Unassembled WGS sequence"/>
</dbReference>
<organism evidence="1 2">
    <name type="scientific">Plakobranchus ocellatus</name>
    <dbReference type="NCBI Taxonomy" id="259542"/>
    <lineage>
        <taxon>Eukaryota</taxon>
        <taxon>Metazoa</taxon>
        <taxon>Spiralia</taxon>
        <taxon>Lophotrochozoa</taxon>
        <taxon>Mollusca</taxon>
        <taxon>Gastropoda</taxon>
        <taxon>Heterobranchia</taxon>
        <taxon>Euthyneura</taxon>
        <taxon>Panpulmonata</taxon>
        <taxon>Sacoglossa</taxon>
        <taxon>Placobranchoidea</taxon>
        <taxon>Plakobranchidae</taxon>
        <taxon>Plakobranchus</taxon>
    </lineage>
</organism>